<dbReference type="AlphaFoldDB" id="A0A149PG08"/>
<proteinExistence type="predicted"/>
<dbReference type="CDD" id="cd06170">
    <property type="entry name" value="LuxR_C_like"/>
    <property type="match status" value="1"/>
</dbReference>
<dbReference type="InterPro" id="IPR036388">
    <property type="entry name" value="WH-like_DNA-bd_sf"/>
</dbReference>
<dbReference type="InterPro" id="IPR001789">
    <property type="entry name" value="Sig_transdc_resp-reg_receiver"/>
</dbReference>
<dbReference type="GO" id="GO:0000160">
    <property type="term" value="P:phosphorelay signal transduction system"/>
    <property type="evidence" value="ECO:0007669"/>
    <property type="project" value="InterPro"/>
</dbReference>
<dbReference type="InterPro" id="IPR011006">
    <property type="entry name" value="CheY-like_superfamily"/>
</dbReference>
<evidence type="ECO:0000256" key="2">
    <source>
        <dbReference type="PROSITE-ProRule" id="PRU00169"/>
    </source>
</evidence>
<dbReference type="SUPFAM" id="SSF52172">
    <property type="entry name" value="CheY-like"/>
    <property type="match status" value="1"/>
</dbReference>
<reference evidence="5 6" key="1">
    <citation type="journal article" date="2015" name="Int. J. Syst. Evol. Microbiol.">
        <title>Burkholderia monticola sp. nov., isolated from mountain soil.</title>
        <authorList>
            <person name="Baek I."/>
            <person name="Seo B."/>
            <person name="Lee I."/>
            <person name="Yi H."/>
            <person name="Chun J."/>
        </authorList>
    </citation>
    <scope>NUCLEOTIDE SEQUENCE [LARGE SCALE GENOMIC DNA]</scope>
    <source>
        <strain evidence="5 6">JC2948</strain>
    </source>
</reference>
<feature type="modified residue" description="4-aspartylphosphate" evidence="2">
    <location>
        <position position="56"/>
    </location>
</feature>
<name>A0A149PG08_9BURK</name>
<evidence type="ECO:0000256" key="1">
    <source>
        <dbReference type="ARBA" id="ARBA00023125"/>
    </source>
</evidence>
<accession>A0A149PG08</accession>
<dbReference type="InterPro" id="IPR016032">
    <property type="entry name" value="Sig_transdc_resp-reg_C-effctor"/>
</dbReference>
<dbReference type="Proteomes" id="UP000075613">
    <property type="component" value="Unassembled WGS sequence"/>
</dbReference>
<evidence type="ECO:0000313" key="5">
    <source>
        <dbReference type="EMBL" id="KXU83964.1"/>
    </source>
</evidence>
<dbReference type="Pfam" id="PF00196">
    <property type="entry name" value="GerE"/>
    <property type="match status" value="1"/>
</dbReference>
<keyword evidence="1" id="KW-0238">DNA-binding</keyword>
<dbReference type="SMART" id="SM00448">
    <property type="entry name" value="REC"/>
    <property type="match status" value="1"/>
</dbReference>
<sequence length="216" mass="23265">MSRIRVGIADDHPFILLGVDHLLQRHPDIQVCFKSESIGRLLQLLVDVPVDVLVCDYEFEGDPYADGLNLLDRIRRVAPAVSVVFLSAHSSTHIISSALNAGAAGFVGKGPEGFVGLVTAVRVAKNKRVFLPDSIANRILSTPGCAAEGGSSLDSLSEKELTVVRMICDGMSIGAIAERLNRSRKTVSNQKNAGMKKLGARNDVELVTIVREWSCS</sequence>
<dbReference type="Pfam" id="PF00072">
    <property type="entry name" value="Response_reg"/>
    <property type="match status" value="1"/>
</dbReference>
<dbReference type="PRINTS" id="PR00038">
    <property type="entry name" value="HTHLUXR"/>
</dbReference>
<dbReference type="GO" id="GO:0003677">
    <property type="term" value="F:DNA binding"/>
    <property type="evidence" value="ECO:0007669"/>
    <property type="project" value="UniProtKB-KW"/>
</dbReference>
<feature type="domain" description="Response regulatory" evidence="4">
    <location>
        <begin position="5"/>
        <end position="124"/>
    </location>
</feature>
<protein>
    <submittedName>
        <fullName evidence="5">Two-component system response regulator</fullName>
    </submittedName>
</protein>
<dbReference type="STRING" id="1399968.CI15_25975"/>
<dbReference type="RefSeq" id="WP_062133183.1">
    <property type="nucleotide sequence ID" value="NZ_LRBG01000037.1"/>
</dbReference>
<dbReference type="PANTHER" id="PTHR45566:SF2">
    <property type="entry name" value="NARL SUBFAMILY"/>
    <property type="match status" value="1"/>
</dbReference>
<dbReference type="InterPro" id="IPR051015">
    <property type="entry name" value="EvgA-like"/>
</dbReference>
<feature type="domain" description="HTH luxR-type" evidence="3">
    <location>
        <begin position="149"/>
        <end position="214"/>
    </location>
</feature>
<evidence type="ECO:0000259" key="4">
    <source>
        <dbReference type="PROSITE" id="PS50110"/>
    </source>
</evidence>
<keyword evidence="6" id="KW-1185">Reference proteome</keyword>
<evidence type="ECO:0000313" key="6">
    <source>
        <dbReference type="Proteomes" id="UP000075613"/>
    </source>
</evidence>
<dbReference type="PANTHER" id="PTHR45566">
    <property type="entry name" value="HTH-TYPE TRANSCRIPTIONAL REGULATOR YHJB-RELATED"/>
    <property type="match status" value="1"/>
</dbReference>
<keyword evidence="2" id="KW-0597">Phosphoprotein</keyword>
<dbReference type="PROSITE" id="PS50043">
    <property type="entry name" value="HTH_LUXR_2"/>
    <property type="match status" value="1"/>
</dbReference>
<comment type="caution">
    <text evidence="5">The sequence shown here is derived from an EMBL/GenBank/DDBJ whole genome shotgun (WGS) entry which is preliminary data.</text>
</comment>
<organism evidence="5 6">
    <name type="scientific">Paraburkholderia monticola</name>
    <dbReference type="NCBI Taxonomy" id="1399968"/>
    <lineage>
        <taxon>Bacteria</taxon>
        <taxon>Pseudomonadati</taxon>
        <taxon>Pseudomonadota</taxon>
        <taxon>Betaproteobacteria</taxon>
        <taxon>Burkholderiales</taxon>
        <taxon>Burkholderiaceae</taxon>
        <taxon>Paraburkholderia</taxon>
    </lineage>
</organism>
<dbReference type="GO" id="GO:0006355">
    <property type="term" value="P:regulation of DNA-templated transcription"/>
    <property type="evidence" value="ECO:0007669"/>
    <property type="project" value="InterPro"/>
</dbReference>
<evidence type="ECO:0000259" key="3">
    <source>
        <dbReference type="PROSITE" id="PS50043"/>
    </source>
</evidence>
<dbReference type="SUPFAM" id="SSF46894">
    <property type="entry name" value="C-terminal effector domain of the bipartite response regulators"/>
    <property type="match status" value="1"/>
</dbReference>
<dbReference type="Gene3D" id="1.10.10.10">
    <property type="entry name" value="Winged helix-like DNA-binding domain superfamily/Winged helix DNA-binding domain"/>
    <property type="match status" value="1"/>
</dbReference>
<dbReference type="SMART" id="SM00421">
    <property type="entry name" value="HTH_LUXR"/>
    <property type="match status" value="1"/>
</dbReference>
<dbReference type="OrthoDB" id="8960886at2"/>
<dbReference type="InterPro" id="IPR000792">
    <property type="entry name" value="Tscrpt_reg_LuxR_C"/>
</dbReference>
<dbReference type="PROSITE" id="PS50110">
    <property type="entry name" value="RESPONSE_REGULATORY"/>
    <property type="match status" value="1"/>
</dbReference>
<gene>
    <name evidence="5" type="ORF">CI15_25975</name>
</gene>
<dbReference type="Gene3D" id="3.40.50.2300">
    <property type="match status" value="1"/>
</dbReference>
<dbReference type="EMBL" id="LRBG01000037">
    <property type="protein sequence ID" value="KXU83964.1"/>
    <property type="molecule type" value="Genomic_DNA"/>
</dbReference>